<evidence type="ECO:0000259" key="1">
    <source>
        <dbReference type="Pfam" id="PF00931"/>
    </source>
</evidence>
<dbReference type="PANTHER" id="PTHR47691">
    <property type="entry name" value="REGULATOR-RELATED"/>
    <property type="match status" value="1"/>
</dbReference>
<dbReference type="InterPro" id="IPR059179">
    <property type="entry name" value="MLKL-like_MCAfunc"/>
</dbReference>
<dbReference type="EMBL" id="JARIHO010000048">
    <property type="protein sequence ID" value="KAJ7322997.1"/>
    <property type="molecule type" value="Genomic_DNA"/>
</dbReference>
<accession>A0AAD6ZHS6</accession>
<reference evidence="2" key="1">
    <citation type="submission" date="2023-03" db="EMBL/GenBank/DDBJ databases">
        <title>Massive genome expansion in bonnet fungi (Mycena s.s.) driven by repeated elements and novel gene families across ecological guilds.</title>
        <authorList>
            <consortium name="Lawrence Berkeley National Laboratory"/>
            <person name="Harder C.B."/>
            <person name="Miyauchi S."/>
            <person name="Viragh M."/>
            <person name="Kuo A."/>
            <person name="Thoen E."/>
            <person name="Andreopoulos B."/>
            <person name="Lu D."/>
            <person name="Skrede I."/>
            <person name="Drula E."/>
            <person name="Henrissat B."/>
            <person name="Morin E."/>
            <person name="Kohler A."/>
            <person name="Barry K."/>
            <person name="LaButti K."/>
            <person name="Morin E."/>
            <person name="Salamov A."/>
            <person name="Lipzen A."/>
            <person name="Mereny Z."/>
            <person name="Hegedus B."/>
            <person name="Baldrian P."/>
            <person name="Stursova M."/>
            <person name="Weitz H."/>
            <person name="Taylor A."/>
            <person name="Grigoriev I.V."/>
            <person name="Nagy L.G."/>
            <person name="Martin F."/>
            <person name="Kauserud H."/>
        </authorList>
    </citation>
    <scope>NUCLEOTIDE SEQUENCE</scope>
    <source>
        <strain evidence="2">CBHHK002</strain>
    </source>
</reference>
<dbReference type="GO" id="GO:0043531">
    <property type="term" value="F:ADP binding"/>
    <property type="evidence" value="ECO:0007669"/>
    <property type="project" value="InterPro"/>
</dbReference>
<dbReference type="InterPro" id="IPR027417">
    <property type="entry name" value="P-loop_NTPase"/>
</dbReference>
<dbReference type="Gene3D" id="1.20.930.20">
    <property type="entry name" value="Adaptor protein Cbl, N-terminal domain"/>
    <property type="match status" value="1"/>
</dbReference>
<dbReference type="PANTHER" id="PTHR47691:SF3">
    <property type="entry name" value="HTH-TYPE TRANSCRIPTIONAL REGULATOR RV0890C-RELATED"/>
    <property type="match status" value="1"/>
</dbReference>
<sequence>MQKASATSKENGTTSQTLGYATIAADILRDLAQASHIPFLQKAAAAISCVLGEINGTKTNQEMLSRIVELVHQLTCAVIHLCLAEQGVLPIKILDSIGHFVKTLQKVQTSVQFQQELGKIKRLFRQHEIGAQLRAYEVELQTILNTFKIQNGATLATDLVELELDAQQRHQELVALLVAQNDGNSSEYPISFQGSNSSSIFSVLPPVPKFLHGREAELTLIATALQIQPAHLAVLGPGGMGKTTLAVAALHHTEIVSKYEQRHFVSCESAFENSRLVKIIAAHLGLEPSNHLSTAIITHFCNCGTTLLVLDNLETVWEEVESRAEVEELLSLLSEVPTLSLLITMRGAERPAKVKWTRPFLSPLEPLHPSASRQTFIEIADFPPSEEEYDLEELLILSGNLPLAVSLMAAVASYEGYSKTLRRWKIENTALLSDGHDKRSNLETSITLSLSSPRMLSSPNAKSLLILLSFLPNGLSEVDMLSRDALDIPNVLQCREALVRTSLAYMDQGRLKALTPIRQYMKSVYPPPHDAVERLHRHWDSLLTLWKSHKELPSQELVSRLMSNLGNIDSVTQIALSRKHSGEEEQRLMRSILRLHLFSQNVLKGKSPLAQHVVDHIHSSGDRGLHWEYICYCLDFADYYDLEPAEVEVLIEHGVQFYKQEGDTSARDNFYKFAARYHYIAGNLPKALQFSLLGMTEAEKQNIREQLGAVKLTVDLRRSNITHSVSGQRLAEGKATSYWTIARLRSASDLCKLGRDILVTYGHESSSREVNMLDIEAGIMFEKSEYNEARRLYEGVARMTDQDRHPCFHTNSLLNMVKIDQTVGRDEAHVLRGLVVAKQAVVRLDWKQGILFCERLMAGVRLARGDTAAAREGYISCFQSSRVGYMITGVTQCLQMLGDLRHGMSDVETTFHWAGTFFAAVRVWPDVVLTYQALRCLGDIFLAEGDDETALNIFSAVLEGATEMDVHRRRADCMVRIGDILMARGNAAEATKMWRDARPLFIRSSQMKDAASVDVRLAQFADV</sequence>
<dbReference type="Pfam" id="PF00931">
    <property type="entry name" value="NB-ARC"/>
    <property type="match status" value="1"/>
</dbReference>
<evidence type="ECO:0000313" key="3">
    <source>
        <dbReference type="Proteomes" id="UP001218218"/>
    </source>
</evidence>
<dbReference type="Gene3D" id="3.40.50.300">
    <property type="entry name" value="P-loop containing nucleotide triphosphate hydrolases"/>
    <property type="match status" value="1"/>
</dbReference>
<dbReference type="SUPFAM" id="SSF52540">
    <property type="entry name" value="P-loop containing nucleoside triphosphate hydrolases"/>
    <property type="match status" value="1"/>
</dbReference>
<feature type="domain" description="NB-ARC" evidence="1">
    <location>
        <begin position="229"/>
        <end position="321"/>
    </location>
</feature>
<keyword evidence="3" id="KW-1185">Reference proteome</keyword>
<evidence type="ECO:0000313" key="2">
    <source>
        <dbReference type="EMBL" id="KAJ7322997.1"/>
    </source>
</evidence>
<proteinExistence type="predicted"/>
<protein>
    <recommendedName>
        <fullName evidence="1">NB-ARC domain-containing protein</fullName>
    </recommendedName>
</protein>
<dbReference type="InterPro" id="IPR036537">
    <property type="entry name" value="Adaptor_Cbl_N_dom_sf"/>
</dbReference>
<gene>
    <name evidence="2" type="ORF">DFH08DRAFT_1030188</name>
</gene>
<organism evidence="2 3">
    <name type="scientific">Mycena albidolilacea</name>
    <dbReference type="NCBI Taxonomy" id="1033008"/>
    <lineage>
        <taxon>Eukaryota</taxon>
        <taxon>Fungi</taxon>
        <taxon>Dikarya</taxon>
        <taxon>Basidiomycota</taxon>
        <taxon>Agaricomycotina</taxon>
        <taxon>Agaricomycetes</taxon>
        <taxon>Agaricomycetidae</taxon>
        <taxon>Agaricales</taxon>
        <taxon>Marasmiineae</taxon>
        <taxon>Mycenaceae</taxon>
        <taxon>Mycena</taxon>
    </lineage>
</organism>
<name>A0AAD6ZHS6_9AGAR</name>
<dbReference type="Gene3D" id="1.25.40.10">
    <property type="entry name" value="Tetratricopeptide repeat domain"/>
    <property type="match status" value="1"/>
</dbReference>
<dbReference type="GO" id="GO:0007166">
    <property type="term" value="P:cell surface receptor signaling pathway"/>
    <property type="evidence" value="ECO:0007669"/>
    <property type="project" value="InterPro"/>
</dbReference>
<dbReference type="InterPro" id="IPR011990">
    <property type="entry name" value="TPR-like_helical_dom_sf"/>
</dbReference>
<comment type="caution">
    <text evidence="2">The sequence shown here is derived from an EMBL/GenBank/DDBJ whole genome shotgun (WGS) entry which is preliminary data.</text>
</comment>
<dbReference type="SUPFAM" id="SSF48452">
    <property type="entry name" value="TPR-like"/>
    <property type="match status" value="1"/>
</dbReference>
<dbReference type="CDD" id="cd21037">
    <property type="entry name" value="MLKL_NTD"/>
    <property type="match status" value="1"/>
</dbReference>
<dbReference type="AlphaFoldDB" id="A0AAD6ZHS6"/>
<dbReference type="Proteomes" id="UP001218218">
    <property type="component" value="Unassembled WGS sequence"/>
</dbReference>
<dbReference type="InterPro" id="IPR002182">
    <property type="entry name" value="NB-ARC"/>
</dbReference>